<proteinExistence type="predicted"/>
<name>A0A8S3YXF3_9EUPU</name>
<dbReference type="PANTHER" id="PTHR46089:SF4">
    <property type="entry name" value="VPS9 DOMAIN-CONTAINING PROTEIN"/>
    <property type="match status" value="1"/>
</dbReference>
<protein>
    <recommendedName>
        <fullName evidence="3">DH domain-containing protein</fullName>
    </recommendedName>
</protein>
<reference evidence="1" key="1">
    <citation type="submission" date="2021-04" db="EMBL/GenBank/DDBJ databases">
        <authorList>
            <consortium name="Molecular Ecology Group"/>
        </authorList>
    </citation>
    <scope>NUCLEOTIDE SEQUENCE</scope>
</reference>
<dbReference type="InterPro" id="IPR051984">
    <property type="entry name" value="Alsin"/>
</dbReference>
<gene>
    <name evidence="1" type="ORF">CUNI_LOCUS4494</name>
</gene>
<dbReference type="AlphaFoldDB" id="A0A8S3YXF3"/>
<feature type="non-terminal residue" evidence="1">
    <location>
        <position position="214"/>
    </location>
</feature>
<evidence type="ECO:0000313" key="1">
    <source>
        <dbReference type="EMBL" id="CAG5118936.1"/>
    </source>
</evidence>
<evidence type="ECO:0008006" key="3">
    <source>
        <dbReference type="Google" id="ProtNLM"/>
    </source>
</evidence>
<keyword evidence="2" id="KW-1185">Reference proteome</keyword>
<dbReference type="PANTHER" id="PTHR46089">
    <property type="entry name" value="ALSIN HOMOLOG"/>
    <property type="match status" value="1"/>
</dbReference>
<evidence type="ECO:0000313" key="2">
    <source>
        <dbReference type="Proteomes" id="UP000678393"/>
    </source>
</evidence>
<dbReference type="EMBL" id="CAJHNH020000632">
    <property type="protein sequence ID" value="CAG5118936.1"/>
    <property type="molecule type" value="Genomic_DNA"/>
</dbReference>
<sequence>LGWITKVSAGGQQCGCRVLNPAPPESQPLFELAASERTFYNQLIKTSNLLLRPLQKSGIDLIIFSALISGYKCVPLFMFKECLTLDCNVLVRHIGESITDLTKCIQISATLTTSLMLGYHCELMEVFQNYSHAFSDFLAVGGFDFCTKAGSEFFEKIQSSIRDLSEEQDKSVAASSLLLRAMRYPFFRLAEYSRIISKIAALVTVSDSDSCLTL</sequence>
<organism evidence="1 2">
    <name type="scientific">Candidula unifasciata</name>
    <dbReference type="NCBI Taxonomy" id="100452"/>
    <lineage>
        <taxon>Eukaryota</taxon>
        <taxon>Metazoa</taxon>
        <taxon>Spiralia</taxon>
        <taxon>Lophotrochozoa</taxon>
        <taxon>Mollusca</taxon>
        <taxon>Gastropoda</taxon>
        <taxon>Heterobranchia</taxon>
        <taxon>Euthyneura</taxon>
        <taxon>Panpulmonata</taxon>
        <taxon>Eupulmonata</taxon>
        <taxon>Stylommatophora</taxon>
        <taxon>Helicina</taxon>
        <taxon>Helicoidea</taxon>
        <taxon>Geomitridae</taxon>
        <taxon>Candidula</taxon>
    </lineage>
</organism>
<feature type="non-terminal residue" evidence="1">
    <location>
        <position position="1"/>
    </location>
</feature>
<dbReference type="Proteomes" id="UP000678393">
    <property type="component" value="Unassembled WGS sequence"/>
</dbReference>
<dbReference type="Pfam" id="PF25582">
    <property type="entry name" value="DH_Alsin"/>
    <property type="match status" value="1"/>
</dbReference>
<accession>A0A8S3YXF3</accession>
<comment type="caution">
    <text evidence="1">The sequence shown here is derived from an EMBL/GenBank/DDBJ whole genome shotgun (WGS) entry which is preliminary data.</text>
</comment>
<dbReference type="OrthoDB" id="284854at2759"/>